<dbReference type="SUPFAM" id="SSF51322">
    <property type="entry name" value="Cyanovirin-N"/>
    <property type="match status" value="1"/>
</dbReference>
<name>A0AAJ0EE75_9PEZI</name>
<feature type="domain" description="Cyanovirin-N" evidence="2">
    <location>
        <begin position="26"/>
        <end position="132"/>
    </location>
</feature>
<dbReference type="Proteomes" id="UP001243989">
    <property type="component" value="Unassembled WGS sequence"/>
</dbReference>
<dbReference type="RefSeq" id="XP_060444331.1">
    <property type="nucleotide sequence ID" value="XM_060588049.1"/>
</dbReference>
<keyword evidence="4" id="KW-1185">Reference proteome</keyword>
<dbReference type="EMBL" id="JAHMHQ010000012">
    <property type="protein sequence ID" value="KAK1635724.1"/>
    <property type="molecule type" value="Genomic_DNA"/>
</dbReference>
<sequence length="132" mass="14968">MKLTTNTITAIIAFFATTSVAKMEGGFIKDCKNIHLEKMVSEQGPTFAYYKVRALCTGMDEKPYENELNLNLCLVNGRGNLSWRERGKFDKTCKECQLVSGDKKKVEMKCRCANGVFDVWKDNLIDLSELEP</sequence>
<evidence type="ECO:0000256" key="1">
    <source>
        <dbReference type="SAM" id="SignalP"/>
    </source>
</evidence>
<dbReference type="InterPro" id="IPR036673">
    <property type="entry name" value="Cyanovirin-N_sf"/>
</dbReference>
<dbReference type="Gene3D" id="2.30.60.10">
    <property type="entry name" value="Cyanovirin-N"/>
    <property type="match status" value="1"/>
</dbReference>
<protein>
    <recommendedName>
        <fullName evidence="2">Cyanovirin-N domain-containing protein</fullName>
    </recommendedName>
</protein>
<dbReference type="Pfam" id="PF08881">
    <property type="entry name" value="CVNH"/>
    <property type="match status" value="1"/>
</dbReference>
<dbReference type="AlphaFoldDB" id="A0AAJ0EE75"/>
<evidence type="ECO:0000259" key="2">
    <source>
        <dbReference type="SMART" id="SM01111"/>
    </source>
</evidence>
<evidence type="ECO:0000313" key="4">
    <source>
        <dbReference type="Proteomes" id="UP001243989"/>
    </source>
</evidence>
<proteinExistence type="predicted"/>
<feature type="chain" id="PRO_5042464387" description="Cyanovirin-N domain-containing protein" evidence="1">
    <location>
        <begin position="22"/>
        <end position="132"/>
    </location>
</feature>
<evidence type="ECO:0000313" key="3">
    <source>
        <dbReference type="EMBL" id="KAK1635724.1"/>
    </source>
</evidence>
<gene>
    <name evidence="3" type="ORF">BDP81DRAFT_395278</name>
</gene>
<comment type="caution">
    <text evidence="3">The sequence shown here is derived from an EMBL/GenBank/DDBJ whole genome shotgun (WGS) entry which is preliminary data.</text>
</comment>
<dbReference type="SMART" id="SM01111">
    <property type="entry name" value="CVNH"/>
    <property type="match status" value="1"/>
</dbReference>
<dbReference type="GeneID" id="85472911"/>
<dbReference type="InterPro" id="IPR011058">
    <property type="entry name" value="Cyanovirin-N"/>
</dbReference>
<organism evidence="3 4">
    <name type="scientific">Colletotrichum phormii</name>
    <dbReference type="NCBI Taxonomy" id="359342"/>
    <lineage>
        <taxon>Eukaryota</taxon>
        <taxon>Fungi</taxon>
        <taxon>Dikarya</taxon>
        <taxon>Ascomycota</taxon>
        <taxon>Pezizomycotina</taxon>
        <taxon>Sordariomycetes</taxon>
        <taxon>Hypocreomycetidae</taxon>
        <taxon>Glomerellales</taxon>
        <taxon>Glomerellaceae</taxon>
        <taxon>Colletotrichum</taxon>
        <taxon>Colletotrichum acutatum species complex</taxon>
    </lineage>
</organism>
<accession>A0AAJ0EE75</accession>
<feature type="signal peptide" evidence="1">
    <location>
        <begin position="1"/>
        <end position="21"/>
    </location>
</feature>
<keyword evidence="1" id="KW-0732">Signal</keyword>
<reference evidence="3" key="1">
    <citation type="submission" date="2021-06" db="EMBL/GenBank/DDBJ databases">
        <title>Comparative genomics, transcriptomics and evolutionary studies reveal genomic signatures of adaptation to plant cell wall in hemibiotrophic fungi.</title>
        <authorList>
            <consortium name="DOE Joint Genome Institute"/>
            <person name="Baroncelli R."/>
            <person name="Diaz J.F."/>
            <person name="Benocci T."/>
            <person name="Peng M."/>
            <person name="Battaglia E."/>
            <person name="Haridas S."/>
            <person name="Andreopoulos W."/>
            <person name="Labutti K."/>
            <person name="Pangilinan J."/>
            <person name="Floch G.L."/>
            <person name="Makela M.R."/>
            <person name="Henrissat B."/>
            <person name="Grigoriev I.V."/>
            <person name="Crouch J.A."/>
            <person name="De Vries R.P."/>
            <person name="Sukno S.A."/>
            <person name="Thon M.R."/>
        </authorList>
    </citation>
    <scope>NUCLEOTIDE SEQUENCE</scope>
    <source>
        <strain evidence="3">CBS 102054</strain>
    </source>
</reference>